<sequence>MSLTDEAILRIRRLIQSGELPPGSRLPPEPQLAAQLGVSRNPLREAVKALVVARVLDVRRGDGTYVTSLEPRLLLEGLGLAVELLQDDTLLEIVEVRRLFEPVATGLAATRITDEQLAEVGEHLEAMRAASDDIEKLNRFDAAFHRAVVSATGNETLSTLLDGISSRTLRMRVWRGTVEANASHKTVAEHEAIYEALLARDATLAQAAALIHVSTTETWLRSVLGHVDGEEG</sequence>
<dbReference type="PANTHER" id="PTHR43537:SF5">
    <property type="entry name" value="UXU OPERON TRANSCRIPTIONAL REGULATOR"/>
    <property type="match status" value="1"/>
</dbReference>
<comment type="caution">
    <text evidence="5">The sequence shown here is derived from an EMBL/GenBank/DDBJ whole genome shotgun (WGS) entry which is preliminary data.</text>
</comment>
<dbReference type="SMART" id="SM00895">
    <property type="entry name" value="FCD"/>
    <property type="match status" value="1"/>
</dbReference>
<dbReference type="GO" id="GO:0003700">
    <property type="term" value="F:DNA-binding transcription factor activity"/>
    <property type="evidence" value="ECO:0007669"/>
    <property type="project" value="InterPro"/>
</dbReference>
<dbReference type="InterPro" id="IPR036388">
    <property type="entry name" value="WH-like_DNA-bd_sf"/>
</dbReference>
<dbReference type="InterPro" id="IPR008920">
    <property type="entry name" value="TF_FadR/GntR_C"/>
</dbReference>
<dbReference type="InterPro" id="IPR000524">
    <property type="entry name" value="Tscrpt_reg_HTH_GntR"/>
</dbReference>
<dbReference type="InterPro" id="IPR011711">
    <property type="entry name" value="GntR_C"/>
</dbReference>
<accession>A0A840NWJ9</accession>
<dbReference type="Proteomes" id="UP000578449">
    <property type="component" value="Unassembled WGS sequence"/>
</dbReference>
<dbReference type="PROSITE" id="PS50949">
    <property type="entry name" value="HTH_GNTR"/>
    <property type="match status" value="1"/>
</dbReference>
<evidence type="ECO:0000313" key="5">
    <source>
        <dbReference type="EMBL" id="MBB5131898.1"/>
    </source>
</evidence>
<proteinExistence type="predicted"/>
<dbReference type="GO" id="GO:0003677">
    <property type="term" value="F:DNA binding"/>
    <property type="evidence" value="ECO:0007669"/>
    <property type="project" value="UniProtKB-KW"/>
</dbReference>
<evidence type="ECO:0000256" key="1">
    <source>
        <dbReference type="ARBA" id="ARBA00023015"/>
    </source>
</evidence>
<dbReference type="SUPFAM" id="SSF46785">
    <property type="entry name" value="Winged helix' DNA-binding domain"/>
    <property type="match status" value="1"/>
</dbReference>
<keyword evidence="3" id="KW-0804">Transcription</keyword>
<dbReference type="Gene3D" id="1.20.120.530">
    <property type="entry name" value="GntR ligand-binding domain-like"/>
    <property type="match status" value="1"/>
</dbReference>
<evidence type="ECO:0000259" key="4">
    <source>
        <dbReference type="PROSITE" id="PS50949"/>
    </source>
</evidence>
<dbReference type="PRINTS" id="PR00035">
    <property type="entry name" value="HTHGNTR"/>
</dbReference>
<dbReference type="Pfam" id="PF07729">
    <property type="entry name" value="FCD"/>
    <property type="match status" value="1"/>
</dbReference>
<dbReference type="Gene3D" id="1.10.10.10">
    <property type="entry name" value="Winged helix-like DNA-binding domain superfamily/Winged helix DNA-binding domain"/>
    <property type="match status" value="1"/>
</dbReference>
<organism evidence="5 6">
    <name type="scientific">Thermocatellispora tengchongensis</name>
    <dbReference type="NCBI Taxonomy" id="1073253"/>
    <lineage>
        <taxon>Bacteria</taxon>
        <taxon>Bacillati</taxon>
        <taxon>Actinomycetota</taxon>
        <taxon>Actinomycetes</taxon>
        <taxon>Streptosporangiales</taxon>
        <taxon>Streptosporangiaceae</taxon>
        <taxon>Thermocatellispora</taxon>
    </lineage>
</organism>
<evidence type="ECO:0000256" key="2">
    <source>
        <dbReference type="ARBA" id="ARBA00023125"/>
    </source>
</evidence>
<dbReference type="SUPFAM" id="SSF48008">
    <property type="entry name" value="GntR ligand-binding domain-like"/>
    <property type="match status" value="1"/>
</dbReference>
<protein>
    <submittedName>
        <fullName evidence="5">GntR family transcriptional repressor for pyruvate dehydrogenase complex</fullName>
    </submittedName>
</protein>
<dbReference type="CDD" id="cd07377">
    <property type="entry name" value="WHTH_GntR"/>
    <property type="match status" value="1"/>
</dbReference>
<dbReference type="InterPro" id="IPR036390">
    <property type="entry name" value="WH_DNA-bd_sf"/>
</dbReference>
<gene>
    <name evidence="5" type="ORF">HNP84_001611</name>
</gene>
<keyword evidence="1" id="KW-0805">Transcription regulation</keyword>
<dbReference type="RefSeq" id="WP_185048713.1">
    <property type="nucleotide sequence ID" value="NZ_BAABIX010000028.1"/>
</dbReference>
<evidence type="ECO:0000313" key="6">
    <source>
        <dbReference type="Proteomes" id="UP000578449"/>
    </source>
</evidence>
<dbReference type="PANTHER" id="PTHR43537">
    <property type="entry name" value="TRANSCRIPTIONAL REGULATOR, GNTR FAMILY"/>
    <property type="match status" value="1"/>
</dbReference>
<keyword evidence="2" id="KW-0238">DNA-binding</keyword>
<reference evidence="5 6" key="1">
    <citation type="submission" date="2020-08" db="EMBL/GenBank/DDBJ databases">
        <title>Genomic Encyclopedia of Type Strains, Phase IV (KMG-IV): sequencing the most valuable type-strain genomes for metagenomic binning, comparative biology and taxonomic classification.</title>
        <authorList>
            <person name="Goeker M."/>
        </authorList>
    </citation>
    <scope>NUCLEOTIDE SEQUENCE [LARGE SCALE GENOMIC DNA]</scope>
    <source>
        <strain evidence="5 6">DSM 45615</strain>
    </source>
</reference>
<dbReference type="EMBL" id="JACHGN010000003">
    <property type="protein sequence ID" value="MBB5131898.1"/>
    <property type="molecule type" value="Genomic_DNA"/>
</dbReference>
<dbReference type="AlphaFoldDB" id="A0A840NWJ9"/>
<evidence type="ECO:0000256" key="3">
    <source>
        <dbReference type="ARBA" id="ARBA00023163"/>
    </source>
</evidence>
<feature type="domain" description="HTH gntR-type" evidence="4">
    <location>
        <begin position="1"/>
        <end position="69"/>
    </location>
</feature>
<dbReference type="SMART" id="SM00345">
    <property type="entry name" value="HTH_GNTR"/>
    <property type="match status" value="1"/>
</dbReference>
<keyword evidence="6" id="KW-1185">Reference proteome</keyword>
<dbReference type="Pfam" id="PF00392">
    <property type="entry name" value="GntR"/>
    <property type="match status" value="1"/>
</dbReference>
<name>A0A840NWJ9_9ACTN</name>
<keyword evidence="5" id="KW-0670">Pyruvate</keyword>